<evidence type="ECO:0000256" key="1">
    <source>
        <dbReference type="SAM" id="MobiDB-lite"/>
    </source>
</evidence>
<keyword evidence="3" id="KW-1185">Reference proteome</keyword>
<dbReference type="EMBL" id="CACSIO010000013">
    <property type="protein sequence ID" value="CAA0112239.1"/>
    <property type="molecule type" value="Genomic_DNA"/>
</dbReference>
<accession>A0A5S9Q5E7</accession>
<feature type="compositionally biased region" description="Basic and acidic residues" evidence="1">
    <location>
        <begin position="73"/>
        <end position="85"/>
    </location>
</feature>
<evidence type="ECO:0000313" key="2">
    <source>
        <dbReference type="EMBL" id="CAA0112239.1"/>
    </source>
</evidence>
<reference evidence="2 3" key="1">
    <citation type="submission" date="2019-11" db="EMBL/GenBank/DDBJ databases">
        <authorList>
            <person name="Holert J."/>
        </authorList>
    </citation>
    <scope>NUCLEOTIDE SEQUENCE [LARGE SCALE GENOMIC DNA]</scope>
    <source>
        <strain evidence="2">SB11_3</strain>
    </source>
</reference>
<protein>
    <submittedName>
        <fullName evidence="2">Uncharacterized protein</fullName>
    </submittedName>
</protein>
<gene>
    <name evidence="2" type="ORF">OPDIPICF_04626</name>
</gene>
<organism evidence="2 3">
    <name type="scientific">BD1-7 clade bacterium</name>
    <dbReference type="NCBI Taxonomy" id="2029982"/>
    <lineage>
        <taxon>Bacteria</taxon>
        <taxon>Pseudomonadati</taxon>
        <taxon>Pseudomonadota</taxon>
        <taxon>Gammaproteobacteria</taxon>
        <taxon>Cellvibrionales</taxon>
        <taxon>Spongiibacteraceae</taxon>
        <taxon>BD1-7 clade</taxon>
    </lineage>
</organism>
<feature type="compositionally biased region" description="Basic residues" evidence="1">
    <location>
        <begin position="60"/>
        <end position="72"/>
    </location>
</feature>
<evidence type="ECO:0000313" key="3">
    <source>
        <dbReference type="Proteomes" id="UP000441399"/>
    </source>
</evidence>
<feature type="compositionally biased region" description="Polar residues" evidence="1">
    <location>
        <begin position="44"/>
        <end position="54"/>
    </location>
</feature>
<proteinExistence type="predicted"/>
<dbReference type="Proteomes" id="UP000441399">
    <property type="component" value="Unassembled WGS sequence"/>
</dbReference>
<name>A0A5S9Q5E7_9GAMM</name>
<dbReference type="AlphaFoldDB" id="A0A5S9Q5E7"/>
<dbReference type="OrthoDB" id="9926166at2"/>
<feature type="compositionally biased region" description="Basic and acidic residues" evidence="1">
    <location>
        <begin position="15"/>
        <end position="43"/>
    </location>
</feature>
<sequence>MSEKNMGALAGTQIKMERRYSTVEDAETRRNEHRVIQLREQEKSQPVPTSNAESSDQKSIRPKKHAKRKMHDRKLAQREHHQTRH</sequence>
<feature type="region of interest" description="Disordered" evidence="1">
    <location>
        <begin position="1"/>
        <end position="85"/>
    </location>
</feature>